<evidence type="ECO:0000313" key="1">
    <source>
        <dbReference type="EMBL" id="GGE17596.1"/>
    </source>
</evidence>
<dbReference type="GO" id="GO:0003700">
    <property type="term" value="F:DNA-binding transcription factor activity"/>
    <property type="evidence" value="ECO:0007669"/>
    <property type="project" value="TreeGrafter"/>
</dbReference>
<dbReference type="Gene3D" id="2.60.120.10">
    <property type="entry name" value="Jelly Rolls"/>
    <property type="match status" value="1"/>
</dbReference>
<proteinExistence type="predicted"/>
<dbReference type="RefSeq" id="WP_188406570.1">
    <property type="nucleotide sequence ID" value="NZ_BMGL01000010.1"/>
</dbReference>
<evidence type="ECO:0000313" key="2">
    <source>
        <dbReference type="Proteomes" id="UP000599688"/>
    </source>
</evidence>
<dbReference type="InterPro" id="IPR036390">
    <property type="entry name" value="WH_DNA-bd_sf"/>
</dbReference>
<dbReference type="Proteomes" id="UP000599688">
    <property type="component" value="Unassembled WGS sequence"/>
</dbReference>
<comment type="caution">
    <text evidence="1">The sequence shown here is derived from an EMBL/GenBank/DDBJ whole genome shotgun (WGS) entry which is preliminary data.</text>
</comment>
<protein>
    <submittedName>
        <fullName evidence="1">Crp/Fnr family transcriptional regulator</fullName>
    </submittedName>
</protein>
<dbReference type="SUPFAM" id="SSF46785">
    <property type="entry name" value="Winged helix' DNA-binding domain"/>
    <property type="match status" value="1"/>
</dbReference>
<dbReference type="EMBL" id="BMGL01000010">
    <property type="protein sequence ID" value="GGE17596.1"/>
    <property type="molecule type" value="Genomic_DNA"/>
</dbReference>
<accession>A0A916ZX50</accession>
<dbReference type="InterPro" id="IPR050397">
    <property type="entry name" value="Env_Response_Regulators"/>
</dbReference>
<name>A0A916ZX50_9FLAO</name>
<organism evidence="1 2">
    <name type="scientific">Psychroflexus salis</name>
    <dbReference type="NCBI Taxonomy" id="1526574"/>
    <lineage>
        <taxon>Bacteria</taxon>
        <taxon>Pseudomonadati</taxon>
        <taxon>Bacteroidota</taxon>
        <taxon>Flavobacteriia</taxon>
        <taxon>Flavobacteriales</taxon>
        <taxon>Flavobacteriaceae</taxon>
        <taxon>Psychroflexus</taxon>
    </lineage>
</organism>
<gene>
    <name evidence="1" type="ORF">GCM10010831_18560</name>
</gene>
<dbReference type="Gene3D" id="1.10.10.10">
    <property type="entry name" value="Winged helix-like DNA-binding domain superfamily/Winged helix DNA-binding domain"/>
    <property type="match status" value="1"/>
</dbReference>
<dbReference type="InterPro" id="IPR014710">
    <property type="entry name" value="RmlC-like_jellyroll"/>
</dbReference>
<dbReference type="PANTHER" id="PTHR24567">
    <property type="entry name" value="CRP FAMILY TRANSCRIPTIONAL REGULATORY PROTEIN"/>
    <property type="match status" value="1"/>
</dbReference>
<dbReference type="SUPFAM" id="SSF51206">
    <property type="entry name" value="cAMP-binding domain-like"/>
    <property type="match status" value="1"/>
</dbReference>
<dbReference type="AlphaFoldDB" id="A0A916ZX50"/>
<dbReference type="GO" id="GO:0005829">
    <property type="term" value="C:cytosol"/>
    <property type="evidence" value="ECO:0007669"/>
    <property type="project" value="TreeGrafter"/>
</dbReference>
<dbReference type="InterPro" id="IPR036388">
    <property type="entry name" value="WH-like_DNA-bd_sf"/>
</dbReference>
<sequence>MRELIEENYAHIFEKDLITEIIEVGTLKDVPKGAEMMQIGQYIKSMPLLLNGAIKILREDNDGFELLLYYIEKGETCSMTLNCCLNQKRSEIKAIAEKDTELVMVPIQKMEEWMGKYRSWRNFVLNSYNERMDELLEVVDVIAFKKMDERLLEYLKNKLRYSEDKIIKNTHQEIAYDLHTSRVVISRLLKTLEKNGNIILHRNSIEVVHIN</sequence>
<dbReference type="GO" id="GO:0003677">
    <property type="term" value="F:DNA binding"/>
    <property type="evidence" value="ECO:0007669"/>
    <property type="project" value="UniProtKB-KW"/>
</dbReference>
<keyword evidence="2" id="KW-1185">Reference proteome</keyword>
<reference evidence="1 2" key="1">
    <citation type="journal article" date="2014" name="Int. J. Syst. Evol. Microbiol.">
        <title>Complete genome sequence of Corynebacterium casei LMG S-19264T (=DSM 44701T), isolated from a smear-ripened cheese.</title>
        <authorList>
            <consortium name="US DOE Joint Genome Institute (JGI-PGF)"/>
            <person name="Walter F."/>
            <person name="Albersmeier A."/>
            <person name="Kalinowski J."/>
            <person name="Ruckert C."/>
        </authorList>
    </citation>
    <scope>NUCLEOTIDE SEQUENCE [LARGE SCALE GENOMIC DNA]</scope>
    <source>
        <strain evidence="1 2">CGMCC 1.12925</strain>
    </source>
</reference>
<dbReference type="InterPro" id="IPR018490">
    <property type="entry name" value="cNMP-bd_dom_sf"/>
</dbReference>
<dbReference type="PANTHER" id="PTHR24567:SF26">
    <property type="entry name" value="REGULATORY PROTEIN YEIL"/>
    <property type="match status" value="1"/>
</dbReference>